<dbReference type="Proteomes" id="UP000295096">
    <property type="component" value="Unassembled WGS sequence"/>
</dbReference>
<dbReference type="Pfam" id="PF13817">
    <property type="entry name" value="DDE_Tnp_IS66_C"/>
    <property type="match status" value="1"/>
</dbReference>
<dbReference type="Pfam" id="PF03050">
    <property type="entry name" value="DDE_Tnp_IS66"/>
    <property type="match status" value="1"/>
</dbReference>
<feature type="domain" description="Transposase IS66 zinc-finger binding" evidence="3">
    <location>
        <begin position="136"/>
        <end position="179"/>
    </location>
</feature>
<dbReference type="InterPro" id="IPR039552">
    <property type="entry name" value="IS66_C"/>
</dbReference>
<dbReference type="Pfam" id="PF13005">
    <property type="entry name" value="zf-IS66"/>
    <property type="match status" value="1"/>
</dbReference>
<dbReference type="AlphaFoldDB" id="A0A4R5Q285"/>
<keyword evidence="7" id="KW-1185">Reference proteome</keyword>
<sequence>MPAHADTALPEDPAALTAMILALRDELTEARASLRAAELGLQIQTLEAEKLRAQIARLRHQQYGWSSERLAGEIEQLELRLDDVLTDLAAAGGEDDTKDAAASADVPEEKTSRRSRRPLPENLPRRDVEHLPATGCACAACGGVLRKVGEDVTEILEYRPGRFEVLRHVRPAFSCRSCEAMTQAPMPSLPISRGRPGPGLLAHVLVSKYCDHLPLYRQSEIYARDGVDLPRGLLAGWVGKGASLMEPMADHIGCHALAGSRLHADDTPMPMLAPGRGRTQTARFWAYLRDDRPFGGTDPPAVFYEFTPDRKAEHPQRRLREFQGILQADAYPGFDALYAGGQVVEAACWTHAKRYFHDELVSTGSPIAREAIERIKPLFVIEAEIEGQSPELRLAARQARSAPVMAELHTWLEASLRRISGKSDLAKAIRYTLSQWTALMTVLRDGRACLHNNAVERQIRPLALGRKNYLFAGSVEGGKRAAIIYTLIGTAELNGWDPQAYLRVLLERIADHPINRLADLAPWTLRPQAI</sequence>
<evidence type="ECO:0000313" key="7">
    <source>
        <dbReference type="Proteomes" id="UP000295096"/>
    </source>
</evidence>
<evidence type="ECO:0000259" key="4">
    <source>
        <dbReference type="Pfam" id="PF13007"/>
    </source>
</evidence>
<evidence type="ECO:0000259" key="2">
    <source>
        <dbReference type="Pfam" id="PF03050"/>
    </source>
</evidence>
<dbReference type="InterPro" id="IPR024463">
    <property type="entry name" value="Transposase_TnpC_homeodom"/>
</dbReference>
<name>A0A4R5Q285_9PROT</name>
<dbReference type="InterPro" id="IPR004291">
    <property type="entry name" value="Transposase_IS66_central"/>
</dbReference>
<dbReference type="PANTHER" id="PTHR33678:SF1">
    <property type="entry name" value="BLL1576 PROTEIN"/>
    <property type="match status" value="1"/>
</dbReference>
<evidence type="ECO:0000256" key="1">
    <source>
        <dbReference type="SAM" id="MobiDB-lite"/>
    </source>
</evidence>
<dbReference type="Pfam" id="PF13007">
    <property type="entry name" value="LZ_Tnp_IS66"/>
    <property type="match status" value="1"/>
</dbReference>
<dbReference type="NCBIfam" id="NF033517">
    <property type="entry name" value="transpos_IS66"/>
    <property type="match status" value="1"/>
</dbReference>
<feature type="domain" description="Transposase TnpC homeodomain" evidence="4">
    <location>
        <begin position="51"/>
        <end position="128"/>
    </location>
</feature>
<dbReference type="EMBL" id="SMSJ01000244">
    <property type="protein sequence ID" value="TDH56579.1"/>
    <property type="molecule type" value="Genomic_DNA"/>
</dbReference>
<dbReference type="InterPro" id="IPR052344">
    <property type="entry name" value="Transposase-related"/>
</dbReference>
<comment type="caution">
    <text evidence="6">The sequence shown here is derived from an EMBL/GenBank/DDBJ whole genome shotgun (WGS) entry which is preliminary data.</text>
</comment>
<feature type="domain" description="Transposase IS66 central" evidence="2">
    <location>
        <begin position="194"/>
        <end position="479"/>
    </location>
</feature>
<dbReference type="OrthoDB" id="9800877at2"/>
<dbReference type="RefSeq" id="WP_133293362.1">
    <property type="nucleotide sequence ID" value="NZ_SMSJ01000244.1"/>
</dbReference>
<evidence type="ECO:0000313" key="6">
    <source>
        <dbReference type="EMBL" id="TDH56579.1"/>
    </source>
</evidence>
<protein>
    <submittedName>
        <fullName evidence="6">IS66 family transposase</fullName>
    </submittedName>
</protein>
<evidence type="ECO:0000259" key="3">
    <source>
        <dbReference type="Pfam" id="PF13005"/>
    </source>
</evidence>
<dbReference type="PANTHER" id="PTHR33678">
    <property type="entry name" value="BLL1576 PROTEIN"/>
    <property type="match status" value="1"/>
</dbReference>
<gene>
    <name evidence="6" type="ORF">E2C06_36310</name>
</gene>
<proteinExistence type="predicted"/>
<dbReference type="InterPro" id="IPR024474">
    <property type="entry name" value="Znf_dom_IS66"/>
</dbReference>
<accession>A0A4R5Q285</accession>
<feature type="domain" description="Transposase IS66 C-terminal" evidence="5">
    <location>
        <begin position="486"/>
        <end position="523"/>
    </location>
</feature>
<reference evidence="6 7" key="1">
    <citation type="journal article" date="2016" name="J. Microbiol.">
        <title>Dankookia rubra gen. nov., sp. nov., an alphaproteobacterium isolated from sediment of a shallow stream.</title>
        <authorList>
            <person name="Kim W.H."/>
            <person name="Kim D.H."/>
            <person name="Kang K."/>
            <person name="Ahn T.Y."/>
        </authorList>
    </citation>
    <scope>NUCLEOTIDE SEQUENCE [LARGE SCALE GENOMIC DNA]</scope>
    <source>
        <strain evidence="6 7">JCM30602</strain>
    </source>
</reference>
<organism evidence="6 7">
    <name type="scientific">Dankookia rubra</name>
    <dbReference type="NCBI Taxonomy" id="1442381"/>
    <lineage>
        <taxon>Bacteria</taxon>
        <taxon>Pseudomonadati</taxon>
        <taxon>Pseudomonadota</taxon>
        <taxon>Alphaproteobacteria</taxon>
        <taxon>Acetobacterales</taxon>
        <taxon>Roseomonadaceae</taxon>
        <taxon>Dankookia</taxon>
    </lineage>
</organism>
<evidence type="ECO:0000259" key="5">
    <source>
        <dbReference type="Pfam" id="PF13817"/>
    </source>
</evidence>
<feature type="region of interest" description="Disordered" evidence="1">
    <location>
        <begin position="91"/>
        <end position="126"/>
    </location>
</feature>